<proteinExistence type="predicted"/>
<evidence type="ECO:0000313" key="2">
    <source>
        <dbReference type="EMBL" id="MBB5871980.1"/>
    </source>
</evidence>
<dbReference type="EMBL" id="JACHMN010000002">
    <property type="protein sequence ID" value="MBB5871980.1"/>
    <property type="molecule type" value="Genomic_DNA"/>
</dbReference>
<gene>
    <name evidence="2" type="ORF">F4553_005359</name>
</gene>
<feature type="compositionally biased region" description="Basic residues" evidence="1">
    <location>
        <begin position="1"/>
        <end position="13"/>
    </location>
</feature>
<dbReference type="RefSeq" id="WP_184840393.1">
    <property type="nucleotide sequence ID" value="NZ_JACHMN010000002.1"/>
</dbReference>
<feature type="region of interest" description="Disordered" evidence="1">
    <location>
        <begin position="1"/>
        <end position="27"/>
    </location>
</feature>
<reference evidence="2 3" key="1">
    <citation type="submission" date="2020-08" db="EMBL/GenBank/DDBJ databases">
        <title>Sequencing the genomes of 1000 actinobacteria strains.</title>
        <authorList>
            <person name="Klenk H.-P."/>
        </authorList>
    </citation>
    <scope>NUCLEOTIDE SEQUENCE [LARGE SCALE GENOMIC DNA]</scope>
    <source>
        <strain evidence="2 3">DSM 45362</strain>
    </source>
</reference>
<dbReference type="Proteomes" id="UP000587527">
    <property type="component" value="Unassembled WGS sequence"/>
</dbReference>
<comment type="caution">
    <text evidence="2">The sequence shown here is derived from an EMBL/GenBank/DDBJ whole genome shotgun (WGS) entry which is preliminary data.</text>
</comment>
<keyword evidence="3" id="KW-1185">Reference proteome</keyword>
<protein>
    <submittedName>
        <fullName evidence="2">Uncharacterized protein</fullName>
    </submittedName>
</protein>
<evidence type="ECO:0000256" key="1">
    <source>
        <dbReference type="SAM" id="MobiDB-lite"/>
    </source>
</evidence>
<sequence>MNRHPHWCQKGHHCTTERHTTGEHASAPECWSTSFGRLVATRYQQADTGRTRLEIRVVVHLTGTEQRIQESARVAIATVYAALTHRAGTGATHDH</sequence>
<dbReference type="AlphaFoldDB" id="A0A841BZ34"/>
<name>A0A841BZ34_9ACTN</name>
<accession>A0A841BZ34</accession>
<organism evidence="2 3">
    <name type="scientific">Allocatelliglobosispora scoriae</name>
    <dbReference type="NCBI Taxonomy" id="643052"/>
    <lineage>
        <taxon>Bacteria</taxon>
        <taxon>Bacillati</taxon>
        <taxon>Actinomycetota</taxon>
        <taxon>Actinomycetes</taxon>
        <taxon>Micromonosporales</taxon>
        <taxon>Micromonosporaceae</taxon>
        <taxon>Allocatelliglobosispora</taxon>
    </lineage>
</organism>
<evidence type="ECO:0000313" key="3">
    <source>
        <dbReference type="Proteomes" id="UP000587527"/>
    </source>
</evidence>